<evidence type="ECO:0000256" key="3">
    <source>
        <dbReference type="ARBA" id="ARBA00022448"/>
    </source>
</evidence>
<dbReference type="GO" id="GO:0055085">
    <property type="term" value="P:transmembrane transport"/>
    <property type="evidence" value="ECO:0007669"/>
    <property type="project" value="InterPro"/>
</dbReference>
<evidence type="ECO:0000256" key="1">
    <source>
        <dbReference type="ARBA" id="ARBA00004196"/>
    </source>
</evidence>
<dbReference type="PANTHER" id="PTHR33376">
    <property type="match status" value="1"/>
</dbReference>
<dbReference type="InterPro" id="IPR018389">
    <property type="entry name" value="DctP_fam"/>
</dbReference>
<dbReference type="NCBIfam" id="TIGR00787">
    <property type="entry name" value="dctP"/>
    <property type="match status" value="1"/>
</dbReference>
<comment type="caution">
    <text evidence="5">The sequence shown here is derived from an EMBL/GenBank/DDBJ whole genome shotgun (WGS) entry which is preliminary data.</text>
</comment>
<keyword evidence="4" id="KW-0732">Signal</keyword>
<dbReference type="InterPro" id="IPR004682">
    <property type="entry name" value="TRAP_DctP"/>
</dbReference>
<keyword evidence="3" id="KW-0813">Transport</keyword>
<accession>A0A7W8UBC5</accession>
<keyword evidence="5" id="KW-0675">Receptor</keyword>
<comment type="subcellular location">
    <subcellularLocation>
        <location evidence="1">Cell envelope</location>
    </subcellularLocation>
</comment>
<reference evidence="5 6" key="1">
    <citation type="submission" date="2020-08" db="EMBL/GenBank/DDBJ databases">
        <title>Genomic Encyclopedia of Type Strains, Phase IV (KMG-V): Genome sequencing to study the core and pangenomes of soil and plant-associated prokaryotes.</title>
        <authorList>
            <person name="Whitman W."/>
        </authorList>
    </citation>
    <scope>NUCLEOTIDE SEQUENCE [LARGE SCALE GENOMIC DNA]</scope>
    <source>
        <strain evidence="5 6">SEMIA 4084</strain>
    </source>
</reference>
<dbReference type="GO" id="GO:0030288">
    <property type="term" value="C:outer membrane-bounded periplasmic space"/>
    <property type="evidence" value="ECO:0007669"/>
    <property type="project" value="InterPro"/>
</dbReference>
<proteinExistence type="inferred from homology"/>
<evidence type="ECO:0000313" key="6">
    <source>
        <dbReference type="Proteomes" id="UP000585507"/>
    </source>
</evidence>
<dbReference type="Gene3D" id="3.40.190.170">
    <property type="entry name" value="Bacterial extracellular solute-binding protein, family 7"/>
    <property type="match status" value="1"/>
</dbReference>
<dbReference type="CDD" id="cd13603">
    <property type="entry name" value="PBP2_TRAP_Siap_TeaA_like"/>
    <property type="match status" value="1"/>
</dbReference>
<evidence type="ECO:0000313" key="5">
    <source>
        <dbReference type="EMBL" id="MBB5536231.1"/>
    </source>
</evidence>
<gene>
    <name evidence="5" type="ORF">GGD55_002938</name>
</gene>
<evidence type="ECO:0000256" key="4">
    <source>
        <dbReference type="ARBA" id="ARBA00022729"/>
    </source>
</evidence>
<dbReference type="InterPro" id="IPR038404">
    <property type="entry name" value="TRAP_DctP_sf"/>
</dbReference>
<dbReference type="NCBIfam" id="NF037995">
    <property type="entry name" value="TRAP_S1"/>
    <property type="match status" value="1"/>
</dbReference>
<dbReference type="EMBL" id="JACHBK010000006">
    <property type="protein sequence ID" value="MBB5536231.1"/>
    <property type="molecule type" value="Genomic_DNA"/>
</dbReference>
<protein>
    <submittedName>
        <fullName evidence="5">Tripartite ATP-independent transporter DctP family solute receptor</fullName>
    </submittedName>
</protein>
<organism evidence="5 6">
    <name type="scientific">Rhizobium giardinii</name>
    <dbReference type="NCBI Taxonomy" id="56731"/>
    <lineage>
        <taxon>Bacteria</taxon>
        <taxon>Pseudomonadati</taxon>
        <taxon>Pseudomonadota</taxon>
        <taxon>Alphaproteobacteria</taxon>
        <taxon>Hyphomicrobiales</taxon>
        <taxon>Rhizobiaceae</taxon>
        <taxon>Rhizobium/Agrobacterium group</taxon>
        <taxon>Rhizobium</taxon>
    </lineage>
</organism>
<dbReference type="PANTHER" id="PTHR33376:SF4">
    <property type="entry name" value="SIALIC ACID-BINDING PERIPLASMIC PROTEIN SIAP"/>
    <property type="match status" value="1"/>
</dbReference>
<sequence>MAQAPILRPAAHWEAPSFQGTSFQRSGDLRVLTDAYEESACTANSQKHRHRSTRLEEEPMITMNRRTLIMSSVAMTATLAAPRIMRASSPEFSFKFANIMPVDHPLNTRMTEASNKISEQTDGRVSIQVFPASQLGTDADMLSQLRSGGLDLLAQTGLIAATLVPPAAITGVGFAYPDYAQVWKSVDGELGRSIRTAFEKVNLLAFEKMWDNGFRQTTSIGKPIKSPEDLKGFKIRVPPAPLWTSLFKSLGAAPTSIPWGETYSALQTHVADGLENPLAGIYFAKMYEVQKYLSRTNHMWDGFWILANRDNFEMLPEDLRDIVVTEINRSALVQRADVEKLNSELQAELTSKGLEFIDVDVSKFRATLQASSFYSDWKGRFGEEAWALLESSSGKLI</sequence>
<name>A0A7W8UBC5_9HYPH</name>
<dbReference type="Proteomes" id="UP000585507">
    <property type="component" value="Unassembled WGS sequence"/>
</dbReference>
<keyword evidence="6" id="KW-1185">Reference proteome</keyword>
<evidence type="ECO:0000256" key="2">
    <source>
        <dbReference type="ARBA" id="ARBA00009023"/>
    </source>
</evidence>
<comment type="similarity">
    <text evidence="2">Belongs to the bacterial solute-binding protein 7 family.</text>
</comment>
<dbReference type="AlphaFoldDB" id="A0A7W8UBC5"/>
<dbReference type="Pfam" id="PF03480">
    <property type="entry name" value="DctP"/>
    <property type="match status" value="1"/>
</dbReference>